<name>A0AAE1C1A9_9PEZI</name>
<comment type="caution">
    <text evidence="4">The sequence shown here is derived from an EMBL/GenBank/DDBJ whole genome shotgun (WGS) entry which is preliminary data.</text>
</comment>
<keyword evidence="5" id="KW-1185">Reference proteome</keyword>
<keyword evidence="2" id="KW-0546">Nucleotide metabolism</keyword>
<dbReference type="GO" id="GO:0008829">
    <property type="term" value="F:dCTP deaminase activity"/>
    <property type="evidence" value="ECO:0007669"/>
    <property type="project" value="InterPro"/>
</dbReference>
<reference evidence="4" key="1">
    <citation type="submission" date="2023-07" db="EMBL/GenBank/DDBJ databases">
        <title>Black Yeasts Isolated from many extreme environments.</title>
        <authorList>
            <person name="Coleine C."/>
            <person name="Stajich J.E."/>
            <person name="Selbmann L."/>
        </authorList>
    </citation>
    <scope>NUCLEOTIDE SEQUENCE</scope>
    <source>
        <strain evidence="4">CCFEE 5485</strain>
    </source>
</reference>
<evidence type="ECO:0000313" key="4">
    <source>
        <dbReference type="EMBL" id="KAK3674320.1"/>
    </source>
</evidence>
<feature type="region of interest" description="Disordered" evidence="3">
    <location>
        <begin position="161"/>
        <end position="184"/>
    </location>
</feature>
<accession>A0AAE1C1A9</accession>
<dbReference type="Pfam" id="PF22769">
    <property type="entry name" value="DCD"/>
    <property type="match status" value="1"/>
</dbReference>
<dbReference type="AlphaFoldDB" id="A0AAE1C1A9"/>
<evidence type="ECO:0000256" key="3">
    <source>
        <dbReference type="SAM" id="MobiDB-lite"/>
    </source>
</evidence>
<evidence type="ECO:0000313" key="5">
    <source>
        <dbReference type="Proteomes" id="UP001274830"/>
    </source>
</evidence>
<evidence type="ECO:0008006" key="6">
    <source>
        <dbReference type="Google" id="ProtNLM"/>
    </source>
</evidence>
<dbReference type="PANTHER" id="PTHR42680">
    <property type="entry name" value="DCTP DEAMINASE"/>
    <property type="match status" value="1"/>
</dbReference>
<dbReference type="CDD" id="cd07557">
    <property type="entry name" value="trimeric_dUTPase"/>
    <property type="match status" value="1"/>
</dbReference>
<dbReference type="PANTHER" id="PTHR42680:SF3">
    <property type="entry name" value="DCTP DEAMINASE"/>
    <property type="match status" value="1"/>
</dbReference>
<dbReference type="NCBIfam" id="NF002598">
    <property type="entry name" value="PRK02253.1"/>
    <property type="match status" value="1"/>
</dbReference>
<keyword evidence="1" id="KW-0378">Hydrolase</keyword>
<dbReference type="SUPFAM" id="SSF51283">
    <property type="entry name" value="dUTPase-like"/>
    <property type="match status" value="1"/>
</dbReference>
<evidence type="ECO:0000256" key="1">
    <source>
        <dbReference type="ARBA" id="ARBA00022801"/>
    </source>
</evidence>
<dbReference type="InterPro" id="IPR036157">
    <property type="entry name" value="dUTPase-like_sf"/>
</dbReference>
<sequence length="184" mass="19742">MILSGHEIVARELVRNLEDATTQQQPCGIDLTLRQISSWTSAAELDLDNTHRRAAACEPIPYAADNTIKLRPGSYLVDFNEAISVPLDCMASIYPRSSLWRSGVSVSAGVVDAGYSGALGALLEVKNPHGVVLHKRARLAQVIFEELGKAVRGYDGVYQGSRSSAGRDGVGYERPSVNSASAVE</sequence>
<dbReference type="InterPro" id="IPR033704">
    <property type="entry name" value="dUTPase_trimeric"/>
</dbReference>
<dbReference type="Proteomes" id="UP001274830">
    <property type="component" value="Unassembled WGS sequence"/>
</dbReference>
<dbReference type="Gene3D" id="2.70.40.10">
    <property type="match status" value="1"/>
</dbReference>
<dbReference type="EMBL" id="JAUTXT010000020">
    <property type="protein sequence ID" value="KAK3674320.1"/>
    <property type="molecule type" value="Genomic_DNA"/>
</dbReference>
<protein>
    <recommendedName>
        <fullName evidence="6">dUTPase</fullName>
    </recommendedName>
</protein>
<proteinExistence type="predicted"/>
<dbReference type="GO" id="GO:0006229">
    <property type="term" value="P:dUTP biosynthetic process"/>
    <property type="evidence" value="ECO:0007669"/>
    <property type="project" value="InterPro"/>
</dbReference>
<evidence type="ECO:0000256" key="2">
    <source>
        <dbReference type="ARBA" id="ARBA00023080"/>
    </source>
</evidence>
<gene>
    <name evidence="4" type="ORF">LTR78_005789</name>
</gene>
<organism evidence="4 5">
    <name type="scientific">Recurvomyces mirabilis</name>
    <dbReference type="NCBI Taxonomy" id="574656"/>
    <lineage>
        <taxon>Eukaryota</taxon>
        <taxon>Fungi</taxon>
        <taxon>Dikarya</taxon>
        <taxon>Ascomycota</taxon>
        <taxon>Pezizomycotina</taxon>
        <taxon>Dothideomycetes</taxon>
        <taxon>Dothideomycetidae</taxon>
        <taxon>Mycosphaerellales</taxon>
        <taxon>Teratosphaeriaceae</taxon>
        <taxon>Recurvomyces</taxon>
    </lineage>
</organism>
<dbReference type="InterPro" id="IPR011962">
    <property type="entry name" value="dCTP_deaminase"/>
</dbReference>